<evidence type="ECO:0000256" key="3">
    <source>
        <dbReference type="ARBA" id="ARBA00017689"/>
    </source>
</evidence>
<evidence type="ECO:0000256" key="5">
    <source>
        <dbReference type="ARBA" id="ARBA00022792"/>
    </source>
</evidence>
<dbReference type="PANTHER" id="PTHR31586">
    <property type="entry name" value="CYTOCHROME C OXIDASE PROTEIN 20"/>
    <property type="match status" value="1"/>
</dbReference>
<dbReference type="GO" id="GO:0005743">
    <property type="term" value="C:mitochondrial inner membrane"/>
    <property type="evidence" value="ECO:0007669"/>
    <property type="project" value="UniProtKB-SubCell"/>
</dbReference>
<dbReference type="PIRSF" id="PIRSF007871">
    <property type="entry name" value="Cox20"/>
    <property type="match status" value="1"/>
</dbReference>
<evidence type="ECO:0000313" key="11">
    <source>
        <dbReference type="EMBL" id="KXS95575.1"/>
    </source>
</evidence>
<evidence type="ECO:0000256" key="4">
    <source>
        <dbReference type="ARBA" id="ARBA00022692"/>
    </source>
</evidence>
<comment type="caution">
    <text evidence="11">The sequence shown here is derived from an EMBL/GenBank/DDBJ whole genome shotgun (WGS) entry which is preliminary data.</text>
</comment>
<name>A0A139GZF4_9PEZI</name>
<evidence type="ECO:0000256" key="6">
    <source>
        <dbReference type="ARBA" id="ARBA00022989"/>
    </source>
</evidence>
<comment type="similarity">
    <text evidence="2 9">Belongs to the COX20 family.</text>
</comment>
<dbReference type="InterPro" id="IPR022533">
    <property type="entry name" value="Cox20"/>
</dbReference>
<dbReference type="OrthoDB" id="14603at2759"/>
<dbReference type="PANTHER" id="PTHR31586:SF1">
    <property type="entry name" value="CYTOCHROME C OXIDASE ASSEMBLY PROTEIN COX20, MITOCHONDRIAL"/>
    <property type="match status" value="1"/>
</dbReference>
<feature type="region of interest" description="Disordered" evidence="10">
    <location>
        <begin position="156"/>
        <end position="179"/>
    </location>
</feature>
<evidence type="ECO:0000256" key="1">
    <source>
        <dbReference type="ARBA" id="ARBA00004273"/>
    </source>
</evidence>
<comment type="subcellular location">
    <subcellularLocation>
        <location evidence="1 9">Mitochondrion inner membrane</location>
    </subcellularLocation>
</comment>
<organism evidence="11 12">
    <name type="scientific">Pseudocercospora eumusae</name>
    <dbReference type="NCBI Taxonomy" id="321146"/>
    <lineage>
        <taxon>Eukaryota</taxon>
        <taxon>Fungi</taxon>
        <taxon>Dikarya</taxon>
        <taxon>Ascomycota</taxon>
        <taxon>Pezizomycotina</taxon>
        <taxon>Dothideomycetes</taxon>
        <taxon>Dothideomycetidae</taxon>
        <taxon>Mycosphaerellales</taxon>
        <taxon>Mycosphaerellaceae</taxon>
        <taxon>Pseudocercospora</taxon>
    </lineage>
</organism>
<keyword evidence="4" id="KW-0812">Transmembrane</keyword>
<keyword evidence="6" id="KW-1133">Transmembrane helix</keyword>
<comment type="function">
    <text evidence="9">Involved in the assembly of the cytochrome c oxidase complex.</text>
</comment>
<gene>
    <name evidence="11" type="ORF">AC578_3262</name>
</gene>
<dbReference type="AlphaFoldDB" id="A0A139GZF4"/>
<proteinExistence type="inferred from homology"/>
<protein>
    <recommendedName>
        <fullName evidence="3 9">Cytochrome c oxidase assembly protein COX20, mitochondrial</fullName>
    </recommendedName>
</protein>
<evidence type="ECO:0000256" key="7">
    <source>
        <dbReference type="ARBA" id="ARBA00023128"/>
    </source>
</evidence>
<dbReference type="GO" id="GO:0033617">
    <property type="term" value="P:mitochondrial respiratory chain complex IV assembly"/>
    <property type="evidence" value="ECO:0007669"/>
    <property type="project" value="InterPro"/>
</dbReference>
<accession>A0A139GZF4</accession>
<evidence type="ECO:0000313" key="12">
    <source>
        <dbReference type="Proteomes" id="UP000070133"/>
    </source>
</evidence>
<evidence type="ECO:0000256" key="2">
    <source>
        <dbReference type="ARBA" id="ARBA00009575"/>
    </source>
</evidence>
<keyword evidence="5 9" id="KW-0999">Mitochondrion inner membrane</keyword>
<sequence>MADDTRQIPQREDLSKETLTVHPENKAFSGTQWQGGKQIPYKPPENANMMAGGTQHTAGGEVPDVTFMNALQAGPPIWEVHKRPCVRDSLLQGMIGGFAVGGGRLVFGATIPKAANWAVGTFCLSAGVLYQYCMYQRQAEKEGMMRAVEILNKKQAEKQAREERKAKLREERREAKDKELDMQYKAAGDKSEGKAWYKFW</sequence>
<keyword evidence="12" id="KW-1185">Reference proteome</keyword>
<keyword evidence="8 9" id="KW-0472">Membrane</keyword>
<evidence type="ECO:0000256" key="10">
    <source>
        <dbReference type="SAM" id="MobiDB-lite"/>
    </source>
</evidence>
<keyword evidence="7 9" id="KW-0496">Mitochondrion</keyword>
<dbReference type="Proteomes" id="UP000070133">
    <property type="component" value="Unassembled WGS sequence"/>
</dbReference>
<dbReference type="EMBL" id="LFZN01000209">
    <property type="protein sequence ID" value="KXS95575.1"/>
    <property type="molecule type" value="Genomic_DNA"/>
</dbReference>
<evidence type="ECO:0000256" key="9">
    <source>
        <dbReference type="PIRNR" id="PIRNR007871"/>
    </source>
</evidence>
<evidence type="ECO:0000256" key="8">
    <source>
        <dbReference type="ARBA" id="ARBA00023136"/>
    </source>
</evidence>
<dbReference type="Pfam" id="PF12597">
    <property type="entry name" value="Cox20"/>
    <property type="match status" value="1"/>
</dbReference>
<reference evidence="11 12" key="1">
    <citation type="submission" date="2015-07" db="EMBL/GenBank/DDBJ databases">
        <title>Comparative genomics of the Sigatoka disease complex on banana suggests a link between parallel evolutionary changes in Pseudocercospora fijiensis and Pseudocercospora eumusae and increased virulence on the banana host.</title>
        <authorList>
            <person name="Chang T.-C."/>
            <person name="Salvucci A."/>
            <person name="Crous P.W."/>
            <person name="Stergiopoulos I."/>
        </authorList>
    </citation>
    <scope>NUCLEOTIDE SEQUENCE [LARGE SCALE GENOMIC DNA]</scope>
    <source>
        <strain evidence="11 12">CBS 114824</strain>
    </source>
</reference>